<comment type="caution">
    <text evidence="2">The sequence shown here is derived from an EMBL/GenBank/DDBJ whole genome shotgun (WGS) entry which is preliminary data.</text>
</comment>
<accession>A0A8J2L6A8</accession>
<evidence type="ECO:0000256" key="1">
    <source>
        <dbReference type="SAM" id="MobiDB-lite"/>
    </source>
</evidence>
<proteinExistence type="predicted"/>
<dbReference type="AlphaFoldDB" id="A0A8J2L6A8"/>
<dbReference type="Proteomes" id="UP000708208">
    <property type="component" value="Unassembled WGS sequence"/>
</dbReference>
<keyword evidence="3" id="KW-1185">Reference proteome</keyword>
<organism evidence="2 3">
    <name type="scientific">Allacma fusca</name>
    <dbReference type="NCBI Taxonomy" id="39272"/>
    <lineage>
        <taxon>Eukaryota</taxon>
        <taxon>Metazoa</taxon>
        <taxon>Ecdysozoa</taxon>
        <taxon>Arthropoda</taxon>
        <taxon>Hexapoda</taxon>
        <taxon>Collembola</taxon>
        <taxon>Symphypleona</taxon>
        <taxon>Sminthuridae</taxon>
        <taxon>Allacma</taxon>
    </lineage>
</organism>
<name>A0A8J2L6A8_9HEXA</name>
<dbReference type="EMBL" id="CAJVCH010542054">
    <property type="protein sequence ID" value="CAG7827046.1"/>
    <property type="molecule type" value="Genomic_DNA"/>
</dbReference>
<protein>
    <submittedName>
        <fullName evidence="2">Uncharacterized protein</fullName>
    </submittedName>
</protein>
<sequence length="111" mass="12336">PRIVFIKKELDTSIWYNRLEIQAPALKHKTTHSKSFNKNPENPVQSTSKQMQQPASPGPSNRRLRKRAETRDGSKAVGKEPDPGHPTKTDPKTVGKKGPASSSKKKPVKKS</sequence>
<feature type="compositionally biased region" description="Polar residues" evidence="1">
    <location>
        <begin position="33"/>
        <end position="59"/>
    </location>
</feature>
<evidence type="ECO:0000313" key="3">
    <source>
        <dbReference type="Proteomes" id="UP000708208"/>
    </source>
</evidence>
<feature type="compositionally biased region" description="Basic and acidic residues" evidence="1">
    <location>
        <begin position="67"/>
        <end position="93"/>
    </location>
</feature>
<reference evidence="2" key="1">
    <citation type="submission" date="2021-06" db="EMBL/GenBank/DDBJ databases">
        <authorList>
            <person name="Hodson N. C."/>
            <person name="Mongue J. A."/>
            <person name="Jaron S. K."/>
        </authorList>
    </citation>
    <scope>NUCLEOTIDE SEQUENCE</scope>
</reference>
<feature type="non-terminal residue" evidence="2">
    <location>
        <position position="1"/>
    </location>
</feature>
<feature type="region of interest" description="Disordered" evidence="1">
    <location>
        <begin position="27"/>
        <end position="111"/>
    </location>
</feature>
<gene>
    <name evidence="2" type="ORF">AFUS01_LOCUS37057</name>
</gene>
<evidence type="ECO:0000313" key="2">
    <source>
        <dbReference type="EMBL" id="CAG7827046.1"/>
    </source>
</evidence>